<dbReference type="AlphaFoldDB" id="A0A0F9CD05"/>
<reference evidence="1" key="1">
    <citation type="journal article" date="2015" name="Nature">
        <title>Complex archaea that bridge the gap between prokaryotes and eukaryotes.</title>
        <authorList>
            <person name="Spang A."/>
            <person name="Saw J.H."/>
            <person name="Jorgensen S.L."/>
            <person name="Zaremba-Niedzwiedzka K."/>
            <person name="Martijn J."/>
            <person name="Lind A.E."/>
            <person name="van Eijk R."/>
            <person name="Schleper C."/>
            <person name="Guy L."/>
            <person name="Ettema T.J."/>
        </authorList>
    </citation>
    <scope>NUCLEOTIDE SEQUENCE</scope>
</reference>
<name>A0A0F9CD05_9ZZZZ</name>
<proteinExistence type="predicted"/>
<accession>A0A0F9CD05</accession>
<dbReference type="EMBL" id="LAZR01033845">
    <property type="protein sequence ID" value="KKL46959.1"/>
    <property type="molecule type" value="Genomic_DNA"/>
</dbReference>
<gene>
    <name evidence="1" type="ORF">LCGC14_2340370</name>
</gene>
<organism evidence="1">
    <name type="scientific">marine sediment metagenome</name>
    <dbReference type="NCBI Taxonomy" id="412755"/>
    <lineage>
        <taxon>unclassified sequences</taxon>
        <taxon>metagenomes</taxon>
        <taxon>ecological metagenomes</taxon>
    </lineage>
</organism>
<sequence length="24" mass="2836">NMDLDNYFKDIIGVKYEKKISNMG</sequence>
<evidence type="ECO:0000313" key="1">
    <source>
        <dbReference type="EMBL" id="KKL46959.1"/>
    </source>
</evidence>
<comment type="caution">
    <text evidence="1">The sequence shown here is derived from an EMBL/GenBank/DDBJ whole genome shotgun (WGS) entry which is preliminary data.</text>
</comment>
<feature type="non-terminal residue" evidence="1">
    <location>
        <position position="1"/>
    </location>
</feature>
<protein>
    <submittedName>
        <fullName evidence="1">Uncharacterized protein</fullName>
    </submittedName>
</protein>